<evidence type="ECO:0000313" key="1">
    <source>
        <dbReference type="EMBL" id="KAJ0101322.1"/>
    </source>
</evidence>
<reference evidence="2" key="1">
    <citation type="journal article" date="2023" name="G3 (Bethesda)">
        <title>Genome assembly and association tests identify interacting loci associated with vigor, precocity, and sex in interspecific pistachio rootstocks.</title>
        <authorList>
            <person name="Palmer W."/>
            <person name="Jacygrad E."/>
            <person name="Sagayaradj S."/>
            <person name="Cavanaugh K."/>
            <person name="Han R."/>
            <person name="Bertier L."/>
            <person name="Beede B."/>
            <person name="Kafkas S."/>
            <person name="Golino D."/>
            <person name="Preece J."/>
            <person name="Michelmore R."/>
        </authorList>
    </citation>
    <scope>NUCLEOTIDE SEQUENCE [LARGE SCALE GENOMIC DNA]</scope>
</reference>
<evidence type="ECO:0000313" key="2">
    <source>
        <dbReference type="Proteomes" id="UP001164250"/>
    </source>
</evidence>
<sequence>MDSPPVSTTPPRAKTLDKVYALFLCRLVFTPTACQECVSFATSDILKRCPVQKKCTPDLSDFDCNSCLEQSFSSLPTTHAGARVLLPSCCSHFELYPFFNENVPAAPPPMPVLSSPPPVFVTRPKGKVELIPP</sequence>
<proteinExistence type="predicted"/>
<accession>A0ACC1BQW5</accession>
<organism evidence="1 2">
    <name type="scientific">Pistacia atlantica</name>
    <dbReference type="NCBI Taxonomy" id="434234"/>
    <lineage>
        <taxon>Eukaryota</taxon>
        <taxon>Viridiplantae</taxon>
        <taxon>Streptophyta</taxon>
        <taxon>Embryophyta</taxon>
        <taxon>Tracheophyta</taxon>
        <taxon>Spermatophyta</taxon>
        <taxon>Magnoliopsida</taxon>
        <taxon>eudicotyledons</taxon>
        <taxon>Gunneridae</taxon>
        <taxon>Pentapetalae</taxon>
        <taxon>rosids</taxon>
        <taxon>malvids</taxon>
        <taxon>Sapindales</taxon>
        <taxon>Anacardiaceae</taxon>
        <taxon>Pistacia</taxon>
    </lineage>
</organism>
<comment type="caution">
    <text evidence="1">The sequence shown here is derived from an EMBL/GenBank/DDBJ whole genome shotgun (WGS) entry which is preliminary data.</text>
</comment>
<dbReference type="EMBL" id="CM047899">
    <property type="protein sequence ID" value="KAJ0101322.1"/>
    <property type="molecule type" value="Genomic_DNA"/>
</dbReference>
<name>A0ACC1BQW5_9ROSI</name>
<dbReference type="Proteomes" id="UP001164250">
    <property type="component" value="Chromosome 3"/>
</dbReference>
<keyword evidence="2" id="KW-1185">Reference proteome</keyword>
<protein>
    <submittedName>
        <fullName evidence="1">Uncharacterized protein</fullName>
    </submittedName>
</protein>
<gene>
    <name evidence="1" type="ORF">Patl1_03705</name>
</gene>